<comment type="caution">
    <text evidence="1">The sequence shown here is derived from an EMBL/GenBank/DDBJ whole genome shotgun (WGS) entry which is preliminary data.</text>
</comment>
<gene>
    <name evidence="1" type="ORF">I3842_02G069700</name>
</gene>
<evidence type="ECO:0000313" key="1">
    <source>
        <dbReference type="EMBL" id="KAG6726200.1"/>
    </source>
</evidence>
<accession>A0A922JZT8</accession>
<name>A0A922JZT8_CARIL</name>
<dbReference type="InterPro" id="IPR053151">
    <property type="entry name" value="RNase_H-like"/>
</dbReference>
<dbReference type="PANTHER" id="PTHR47723:SF19">
    <property type="entry name" value="POLYNUCLEOTIDYL TRANSFERASE, RIBONUCLEASE H-LIKE SUPERFAMILY PROTEIN"/>
    <property type="match status" value="1"/>
</dbReference>
<proteinExistence type="predicted"/>
<dbReference type="Proteomes" id="UP000811246">
    <property type="component" value="Chromosome 2"/>
</dbReference>
<sequence length="155" mass="17384">MKAINYIFRIYLSIQIGDGELQSYFLVVFVRDLSWKPPPEGKFKLNFCGALIRSSSTAGIGDILRDVKGDIIMAMRRKEVGVFEVDDIEALAALRELQLIFRLGISSLQGPIIVEIQHLLQSFDDYAVFHVGCQGNEAADLLACHAQLVENIVQW</sequence>
<evidence type="ECO:0008006" key="3">
    <source>
        <dbReference type="Google" id="ProtNLM"/>
    </source>
</evidence>
<protein>
    <recommendedName>
        <fullName evidence="3">RNase H type-1 domain-containing protein</fullName>
    </recommendedName>
</protein>
<dbReference type="PANTHER" id="PTHR47723">
    <property type="entry name" value="OS05G0353850 PROTEIN"/>
    <property type="match status" value="1"/>
</dbReference>
<dbReference type="AlphaFoldDB" id="A0A922JZT8"/>
<organism evidence="1 2">
    <name type="scientific">Carya illinoinensis</name>
    <name type="common">Pecan</name>
    <dbReference type="NCBI Taxonomy" id="32201"/>
    <lineage>
        <taxon>Eukaryota</taxon>
        <taxon>Viridiplantae</taxon>
        <taxon>Streptophyta</taxon>
        <taxon>Embryophyta</taxon>
        <taxon>Tracheophyta</taxon>
        <taxon>Spermatophyta</taxon>
        <taxon>Magnoliopsida</taxon>
        <taxon>eudicotyledons</taxon>
        <taxon>Gunneridae</taxon>
        <taxon>Pentapetalae</taxon>
        <taxon>rosids</taxon>
        <taxon>fabids</taxon>
        <taxon>Fagales</taxon>
        <taxon>Juglandaceae</taxon>
        <taxon>Carya</taxon>
    </lineage>
</organism>
<dbReference type="EMBL" id="CM031826">
    <property type="protein sequence ID" value="KAG6726200.1"/>
    <property type="molecule type" value="Genomic_DNA"/>
</dbReference>
<reference evidence="1" key="1">
    <citation type="submission" date="2021-01" db="EMBL/GenBank/DDBJ databases">
        <authorList>
            <person name="Lovell J.T."/>
            <person name="Bentley N."/>
            <person name="Bhattarai G."/>
            <person name="Jenkins J.W."/>
            <person name="Sreedasyam A."/>
            <person name="Alarcon Y."/>
            <person name="Bock C."/>
            <person name="Boston L."/>
            <person name="Carlson J."/>
            <person name="Cervantes K."/>
            <person name="Clermont K."/>
            <person name="Krom N."/>
            <person name="Kubenka K."/>
            <person name="Mamidi S."/>
            <person name="Mattison C."/>
            <person name="Monteros M."/>
            <person name="Pisani C."/>
            <person name="Plott C."/>
            <person name="Rajasekar S."/>
            <person name="Rhein H.S."/>
            <person name="Rohla C."/>
            <person name="Song M."/>
            <person name="Hilaire R.S."/>
            <person name="Shu S."/>
            <person name="Wells L."/>
            <person name="Wang X."/>
            <person name="Webber J."/>
            <person name="Heerema R.J."/>
            <person name="Klein P."/>
            <person name="Conner P."/>
            <person name="Grauke L."/>
            <person name="Grimwood J."/>
            <person name="Schmutz J."/>
            <person name="Randall J.J."/>
        </authorList>
    </citation>
    <scope>NUCLEOTIDE SEQUENCE</scope>
    <source>
        <tissue evidence="1">Leaf</tissue>
    </source>
</reference>
<evidence type="ECO:0000313" key="2">
    <source>
        <dbReference type="Proteomes" id="UP000811246"/>
    </source>
</evidence>